<comment type="similarity">
    <text evidence="2 8">Belongs to the group II decarboxylase family.</text>
</comment>
<sequence length="462" mass="52118">MPLHPGSGEKEARRRLPVPGEPSLWVPRDSFPSTGQSPRHALSLVEDELLLDGNARQNLATFCTTWFEPETRYLMGLGLDRNLVDRDEYPQTSEIERRCVAMLAELWNAPSREEAVGCSTTGSSEACLLAGLALLWRWKSRAGSLQGPPNLVTGPVQVCWEKFCRYWEVELREIAMEPGKWVARPEEVLKRCDKNTIGVVCTLGLTFTGHYEPVEEVSAALARWEKEQGIEIPIHVDAASGGFVAPFIHPQLRWDFRNPKVVSINASGHKFGLAPLGLGWVLWREKSFLPRELTFSVRYLGGEVPTYGLTFSRPGSQVICQYYQFLRLGREGYRKILSECFAIAQFLASQLDGFECFQLVHQGDQGIPVVCWTLDPCCRLPFSLYDVADRLRTRGWLVPTYPLVPNCQQMIVQRAVIRPGFTMELAYLFVDDLKKTLSYLESHPPAAPLTQEELGMFTHGGR</sequence>
<dbReference type="FunFam" id="3.40.640.10:FF:000017">
    <property type="entry name" value="Glutamate decarboxylase"/>
    <property type="match status" value="1"/>
</dbReference>
<organism evidence="11 12">
    <name type="scientific">Candidatus Methylacidithermus pantelleriae</name>
    <dbReference type="NCBI Taxonomy" id="2744239"/>
    <lineage>
        <taxon>Bacteria</taxon>
        <taxon>Pseudomonadati</taxon>
        <taxon>Verrucomicrobiota</taxon>
        <taxon>Methylacidiphilae</taxon>
        <taxon>Methylacidiphilales</taxon>
        <taxon>Methylacidiphilaceae</taxon>
        <taxon>Candidatus Methylacidithermus</taxon>
    </lineage>
</organism>
<evidence type="ECO:0000256" key="5">
    <source>
        <dbReference type="ARBA" id="ARBA00023239"/>
    </source>
</evidence>
<gene>
    <name evidence="11" type="primary">gadA</name>
    <name evidence="11" type="ORF">MPNT_510001</name>
</gene>
<evidence type="ECO:0000256" key="1">
    <source>
        <dbReference type="ARBA" id="ARBA00001933"/>
    </source>
</evidence>
<evidence type="ECO:0000256" key="4">
    <source>
        <dbReference type="ARBA" id="ARBA00022898"/>
    </source>
</evidence>
<keyword evidence="12" id="KW-1185">Reference proteome</keyword>
<dbReference type="GO" id="GO:0005829">
    <property type="term" value="C:cytosol"/>
    <property type="evidence" value="ECO:0007669"/>
    <property type="project" value="TreeGrafter"/>
</dbReference>
<accession>A0A8J2BS15</accession>
<evidence type="ECO:0000313" key="12">
    <source>
        <dbReference type="Proteomes" id="UP000663859"/>
    </source>
</evidence>
<dbReference type="EMBL" id="CAJNOB010000047">
    <property type="protein sequence ID" value="CAF0703131.1"/>
    <property type="molecule type" value="Genomic_DNA"/>
</dbReference>
<dbReference type="PANTHER" id="PTHR43321:SF3">
    <property type="entry name" value="GLUTAMATE DECARBOXYLASE"/>
    <property type="match status" value="1"/>
</dbReference>
<dbReference type="NCBIfam" id="TIGR01788">
    <property type="entry name" value="Glu-decarb-GAD"/>
    <property type="match status" value="1"/>
</dbReference>
<comment type="cofactor">
    <cofactor evidence="1 7 8">
        <name>pyridoxal 5'-phosphate</name>
        <dbReference type="ChEBI" id="CHEBI:597326"/>
    </cofactor>
</comment>
<keyword evidence="5 8" id="KW-0456">Lyase</keyword>
<dbReference type="InterPro" id="IPR015421">
    <property type="entry name" value="PyrdxlP-dep_Trfase_major"/>
</dbReference>
<dbReference type="PANTHER" id="PTHR43321">
    <property type="entry name" value="GLUTAMATE DECARBOXYLASE"/>
    <property type="match status" value="1"/>
</dbReference>
<comment type="catalytic activity">
    <reaction evidence="6 9">
        <text>L-glutamate + H(+) = 4-aminobutanoate + CO2</text>
        <dbReference type="Rhea" id="RHEA:17785"/>
        <dbReference type="ChEBI" id="CHEBI:15378"/>
        <dbReference type="ChEBI" id="CHEBI:16526"/>
        <dbReference type="ChEBI" id="CHEBI:29985"/>
        <dbReference type="ChEBI" id="CHEBI:59888"/>
        <dbReference type="EC" id="4.1.1.15"/>
    </reaction>
</comment>
<dbReference type="GO" id="GO:0030170">
    <property type="term" value="F:pyridoxal phosphate binding"/>
    <property type="evidence" value="ECO:0007669"/>
    <property type="project" value="InterPro"/>
</dbReference>
<dbReference type="Gene3D" id="3.90.1150.160">
    <property type="match status" value="1"/>
</dbReference>
<evidence type="ECO:0000256" key="10">
    <source>
        <dbReference type="SAM" id="MobiDB-lite"/>
    </source>
</evidence>
<protein>
    <recommendedName>
        <fullName evidence="3 9">Glutamate decarboxylase</fullName>
        <ecNumber evidence="3 9">4.1.1.15</ecNumber>
    </recommendedName>
</protein>
<reference evidence="11" key="1">
    <citation type="submission" date="2021-02" db="EMBL/GenBank/DDBJ databases">
        <authorList>
            <person name="Cremers G."/>
            <person name="Picone N."/>
        </authorList>
    </citation>
    <scope>NUCLEOTIDE SEQUENCE</scope>
    <source>
        <strain evidence="11">PQ17</strain>
    </source>
</reference>
<keyword evidence="4 7" id="KW-0663">Pyridoxal phosphate</keyword>
<dbReference type="InterPro" id="IPR002129">
    <property type="entry name" value="PyrdxlP-dep_de-COase"/>
</dbReference>
<name>A0A8J2BS15_9BACT</name>
<keyword evidence="9" id="KW-0210">Decarboxylase</keyword>
<dbReference type="GO" id="GO:0004351">
    <property type="term" value="F:glutamate decarboxylase activity"/>
    <property type="evidence" value="ECO:0007669"/>
    <property type="project" value="UniProtKB-EC"/>
</dbReference>
<evidence type="ECO:0000256" key="7">
    <source>
        <dbReference type="PIRSR" id="PIRSR602129-50"/>
    </source>
</evidence>
<proteinExistence type="inferred from homology"/>
<feature type="region of interest" description="Disordered" evidence="10">
    <location>
        <begin position="1"/>
        <end position="38"/>
    </location>
</feature>
<dbReference type="InterPro" id="IPR015424">
    <property type="entry name" value="PyrdxlP-dep_Trfase"/>
</dbReference>
<dbReference type="AlphaFoldDB" id="A0A8J2BS15"/>
<dbReference type="SUPFAM" id="SSF53383">
    <property type="entry name" value="PLP-dependent transferases"/>
    <property type="match status" value="1"/>
</dbReference>
<evidence type="ECO:0000313" key="11">
    <source>
        <dbReference type="EMBL" id="CAF0703131.1"/>
    </source>
</evidence>
<dbReference type="Gene3D" id="3.40.640.10">
    <property type="entry name" value="Type I PLP-dependent aspartate aminotransferase-like (Major domain)"/>
    <property type="match status" value="1"/>
</dbReference>
<evidence type="ECO:0000256" key="8">
    <source>
        <dbReference type="RuleBase" id="RU000382"/>
    </source>
</evidence>
<evidence type="ECO:0000256" key="2">
    <source>
        <dbReference type="ARBA" id="ARBA00009533"/>
    </source>
</evidence>
<dbReference type="Gene3D" id="4.10.280.50">
    <property type="match status" value="1"/>
</dbReference>
<evidence type="ECO:0000256" key="3">
    <source>
        <dbReference type="ARBA" id="ARBA00012421"/>
    </source>
</evidence>
<comment type="caution">
    <text evidence="11">The sequence shown here is derived from an EMBL/GenBank/DDBJ whole genome shotgun (WGS) entry which is preliminary data.</text>
</comment>
<dbReference type="Proteomes" id="UP000663859">
    <property type="component" value="Unassembled WGS sequence"/>
</dbReference>
<dbReference type="Pfam" id="PF00282">
    <property type="entry name" value="Pyridoxal_deC"/>
    <property type="match status" value="1"/>
</dbReference>
<evidence type="ECO:0000256" key="9">
    <source>
        <dbReference type="RuleBase" id="RU361171"/>
    </source>
</evidence>
<dbReference type="EC" id="4.1.1.15" evidence="3 9"/>
<feature type="modified residue" description="N6-(pyridoxal phosphate)lysine" evidence="7">
    <location>
        <position position="270"/>
    </location>
</feature>
<dbReference type="InterPro" id="IPR010107">
    <property type="entry name" value="Glutamate_decarboxylase"/>
</dbReference>
<dbReference type="GO" id="GO:0006538">
    <property type="term" value="P:L-glutamate catabolic process"/>
    <property type="evidence" value="ECO:0007669"/>
    <property type="project" value="TreeGrafter"/>
</dbReference>
<evidence type="ECO:0000256" key="6">
    <source>
        <dbReference type="ARBA" id="ARBA00048868"/>
    </source>
</evidence>